<dbReference type="GO" id="GO:0005886">
    <property type="term" value="C:plasma membrane"/>
    <property type="evidence" value="ECO:0007669"/>
    <property type="project" value="UniProtKB-SubCell"/>
</dbReference>
<keyword evidence="9" id="KW-1185">Reference proteome</keyword>
<evidence type="ECO:0000256" key="7">
    <source>
        <dbReference type="SAM" id="Phobius"/>
    </source>
</evidence>
<dbReference type="CDD" id="cd13128">
    <property type="entry name" value="MATE_Wzx_like"/>
    <property type="match status" value="1"/>
</dbReference>
<evidence type="ECO:0000256" key="1">
    <source>
        <dbReference type="ARBA" id="ARBA00004651"/>
    </source>
</evidence>
<protein>
    <submittedName>
        <fullName evidence="8">Oligosaccharide flippase family protein</fullName>
    </submittedName>
</protein>
<feature type="transmembrane region" description="Helical" evidence="7">
    <location>
        <begin position="65"/>
        <end position="86"/>
    </location>
</feature>
<evidence type="ECO:0000256" key="4">
    <source>
        <dbReference type="ARBA" id="ARBA00022989"/>
    </source>
</evidence>
<comment type="subcellular location">
    <subcellularLocation>
        <location evidence="1">Cell membrane</location>
        <topology evidence="1">Multi-pass membrane protein</topology>
    </subcellularLocation>
</comment>
<feature type="transmembrane region" description="Helical" evidence="7">
    <location>
        <begin position="447"/>
        <end position="467"/>
    </location>
</feature>
<feature type="transmembrane region" description="Helical" evidence="7">
    <location>
        <begin position="107"/>
        <end position="128"/>
    </location>
</feature>
<dbReference type="EMBL" id="WQMS01000016">
    <property type="protein sequence ID" value="MVO79041.1"/>
    <property type="molecule type" value="Genomic_DNA"/>
</dbReference>
<keyword evidence="2" id="KW-1003">Cell membrane</keyword>
<dbReference type="PANTHER" id="PTHR30250:SF26">
    <property type="entry name" value="PSMA PROTEIN"/>
    <property type="match status" value="1"/>
</dbReference>
<feature type="transmembrane region" description="Helical" evidence="7">
    <location>
        <begin position="35"/>
        <end position="59"/>
    </location>
</feature>
<feature type="transmembrane region" description="Helical" evidence="7">
    <location>
        <begin position="249"/>
        <end position="267"/>
    </location>
</feature>
<feature type="region of interest" description="Disordered" evidence="6">
    <location>
        <begin position="1"/>
        <end position="25"/>
    </location>
</feature>
<feature type="transmembrane region" description="Helical" evidence="7">
    <location>
        <begin position="326"/>
        <end position="345"/>
    </location>
</feature>
<organism evidence="8 9">
    <name type="scientific">Sphingomonas horti</name>
    <dbReference type="NCBI Taxonomy" id="2682842"/>
    <lineage>
        <taxon>Bacteria</taxon>
        <taxon>Pseudomonadati</taxon>
        <taxon>Pseudomonadota</taxon>
        <taxon>Alphaproteobacteria</taxon>
        <taxon>Sphingomonadales</taxon>
        <taxon>Sphingomonadaceae</taxon>
        <taxon>Sphingomonas</taxon>
    </lineage>
</organism>
<feature type="transmembrane region" description="Helical" evidence="7">
    <location>
        <begin position="148"/>
        <end position="172"/>
    </location>
</feature>
<feature type="transmembrane region" description="Helical" evidence="7">
    <location>
        <begin position="273"/>
        <end position="293"/>
    </location>
</feature>
<evidence type="ECO:0000256" key="3">
    <source>
        <dbReference type="ARBA" id="ARBA00022692"/>
    </source>
</evidence>
<feature type="transmembrane region" description="Helical" evidence="7">
    <location>
        <begin position="473"/>
        <end position="493"/>
    </location>
</feature>
<feature type="transmembrane region" description="Helical" evidence="7">
    <location>
        <begin position="365"/>
        <end position="384"/>
    </location>
</feature>
<evidence type="ECO:0000313" key="9">
    <source>
        <dbReference type="Proteomes" id="UP000441389"/>
    </source>
</evidence>
<evidence type="ECO:0000256" key="5">
    <source>
        <dbReference type="ARBA" id="ARBA00023136"/>
    </source>
</evidence>
<dbReference type="InterPro" id="IPR002797">
    <property type="entry name" value="Polysacc_synth"/>
</dbReference>
<evidence type="ECO:0000313" key="8">
    <source>
        <dbReference type="EMBL" id="MVO79041.1"/>
    </source>
</evidence>
<accession>A0A6I4J8B0</accession>
<dbReference type="Pfam" id="PF01943">
    <property type="entry name" value="Polysacc_synt"/>
    <property type="match status" value="1"/>
</dbReference>
<gene>
    <name evidence="8" type="ORF">GON01_13985</name>
</gene>
<keyword evidence="4 7" id="KW-1133">Transmembrane helix</keyword>
<feature type="transmembrane region" description="Helical" evidence="7">
    <location>
        <begin position="184"/>
        <end position="204"/>
    </location>
</feature>
<feature type="transmembrane region" description="Helical" evidence="7">
    <location>
        <begin position="210"/>
        <end position="228"/>
    </location>
</feature>
<feature type="compositionally biased region" description="Basic and acidic residues" evidence="6">
    <location>
        <begin position="8"/>
        <end position="23"/>
    </location>
</feature>
<evidence type="ECO:0000256" key="6">
    <source>
        <dbReference type="SAM" id="MobiDB-lite"/>
    </source>
</evidence>
<reference evidence="8 9" key="1">
    <citation type="submission" date="2019-12" db="EMBL/GenBank/DDBJ databases">
        <authorList>
            <person name="Huq M.A."/>
        </authorList>
    </citation>
    <scope>NUCLEOTIDE SEQUENCE [LARGE SCALE GENOMIC DNA]</scope>
    <source>
        <strain evidence="8 9">MAH-20</strain>
    </source>
</reference>
<dbReference type="Proteomes" id="UP000441389">
    <property type="component" value="Unassembled WGS sequence"/>
</dbReference>
<name>A0A6I4J8B0_9SPHN</name>
<evidence type="ECO:0000256" key="2">
    <source>
        <dbReference type="ARBA" id="ARBA00022475"/>
    </source>
</evidence>
<comment type="caution">
    <text evidence="8">The sequence shown here is derived from an EMBL/GenBank/DDBJ whole genome shotgun (WGS) entry which is preliminary data.</text>
</comment>
<sequence>MASAAASPERKARSSRRSLDPRQRRGPLMSVSRNVTYNLIGSVLPVLLALVTVPVYLHLVGSDRYGVLAIAWLLLGYFGLFDLGLGRATTYSIAALKDADPQERADVFWTAIFTNIAMGVVGGLVLWAAADFFFDQVFKVDPRLRPEILASVPLLALAVPIATLNGVLTGALMGRERFLEINTVSVLSTSLFQIFPIIVAFVWGPNLSQLLAAAVAARAIGIAALWWRCHVSITHGQRHRFVRAQARELLGYGGWVTITGLFGPILVILDRFAIGAVLGATAVTIYTLPFQLAQRITMFPQAMVSALFPKLPTASVEERSALGDKAVRVLLAAISLPILGMIYALHPFLDFWVGTEIGPQSSDVGTLIVLGYWANAFAIVPYSWMQGAGRPDLVTKVLLAQIPPYLALLYFGMKEFGLIGCAAVFAFRCSVDFMMMWWAARRNFRPVPLIATVGAPLLAGVILSNWLSYREPLWWLSGLVLAVVVALQCWRIAPPELIEKARTLLQARFPRLARKAR</sequence>
<keyword evidence="3 7" id="KW-0812">Transmembrane</keyword>
<dbReference type="PANTHER" id="PTHR30250">
    <property type="entry name" value="PST FAMILY PREDICTED COLANIC ACID TRANSPORTER"/>
    <property type="match status" value="1"/>
</dbReference>
<dbReference type="InterPro" id="IPR050833">
    <property type="entry name" value="Poly_Biosynth_Transport"/>
</dbReference>
<proteinExistence type="predicted"/>
<keyword evidence="5 7" id="KW-0472">Membrane</keyword>
<dbReference type="AlphaFoldDB" id="A0A6I4J8B0"/>